<dbReference type="NCBIfam" id="NF040815">
    <property type="entry name" value="recomb_XerA_Arch"/>
    <property type="match status" value="1"/>
</dbReference>
<comment type="similarity">
    <text evidence="9">Belongs to the 'phage' integrase family. XerC subfamily.</text>
</comment>
<dbReference type="HAMAP" id="MF_01808">
    <property type="entry name" value="Recomb_XerC_XerD"/>
    <property type="match status" value="1"/>
</dbReference>
<sequence>MTEVLKLYRDHLVHEKGCSHHTVRNYLRELKDLEAFLKERGLTLEKAPLWDLRAYLLHCQKKGLAPTSLARKVASIRGFYAFLRAKEILGKNPARLLRTPKKGRPLPRTLAISEAQRLMEEGSPNSRDRAILELLYATGLRVSELVGLDIEDIDLARGHIRVRGKGKKERVVLMGSKALEALKEYLKERSLYLKQPCKALFVTPRGRISDSTVRRLIKKAALRSGLDKPITPHTLRHSFATHLLERGADLRAVQELLGHANLSTTQIYTHLTLGRLKEVYSKAHPRARRKES</sequence>
<keyword evidence="3 9" id="KW-0132">Cell division</keyword>
<evidence type="ECO:0000256" key="1">
    <source>
        <dbReference type="ARBA" id="ARBA00004496"/>
    </source>
</evidence>
<dbReference type="InterPro" id="IPR023009">
    <property type="entry name" value="Tyrosine_recombinase_XerC/XerD"/>
</dbReference>
<dbReference type="PROSITE" id="PS51898">
    <property type="entry name" value="TYR_RECOMBINASE"/>
    <property type="match status" value="1"/>
</dbReference>
<feature type="active site" evidence="9">
    <location>
        <position position="165"/>
    </location>
</feature>
<feature type="active site" evidence="9">
    <location>
        <position position="141"/>
    </location>
</feature>
<dbReference type="InterPro" id="IPR004107">
    <property type="entry name" value="Integrase_SAM-like_N"/>
</dbReference>
<evidence type="ECO:0000256" key="6">
    <source>
        <dbReference type="ARBA" id="ARBA00023125"/>
    </source>
</evidence>
<dbReference type="GO" id="GO:0009037">
    <property type="term" value="F:tyrosine-based site-specific recombinase activity"/>
    <property type="evidence" value="ECO:0007669"/>
    <property type="project" value="UniProtKB-UniRule"/>
</dbReference>
<evidence type="ECO:0000259" key="11">
    <source>
        <dbReference type="PROSITE" id="PS51900"/>
    </source>
</evidence>
<feature type="active site" evidence="9">
    <location>
        <position position="236"/>
    </location>
</feature>
<evidence type="ECO:0000256" key="2">
    <source>
        <dbReference type="ARBA" id="ARBA00022490"/>
    </source>
</evidence>
<dbReference type="InterPro" id="IPR050090">
    <property type="entry name" value="Tyrosine_recombinase_XerCD"/>
</dbReference>
<keyword evidence="5 9" id="KW-0229">DNA integration</keyword>
<comment type="function">
    <text evidence="9">Site-specific tyrosine recombinase, which acts by catalyzing the cutting and rejoining of the recombining DNA molecules. The XerC-XerD complex is essential to convert dimers of the bacterial chromosome into monomers to permit their segregation at cell division. It also contributes to the segregational stability of plasmids.</text>
</comment>
<accession>A0A7C0U739</accession>
<dbReference type="CDD" id="cd00798">
    <property type="entry name" value="INT_XerDC_C"/>
    <property type="match status" value="1"/>
</dbReference>
<feature type="active site" description="O-(3'-phospho-DNA)-tyrosine intermediate" evidence="9">
    <location>
        <position position="268"/>
    </location>
</feature>
<feature type="active site" evidence="9">
    <location>
        <position position="233"/>
    </location>
</feature>
<dbReference type="PANTHER" id="PTHR30349">
    <property type="entry name" value="PHAGE INTEGRASE-RELATED"/>
    <property type="match status" value="1"/>
</dbReference>
<dbReference type="InterPro" id="IPR013762">
    <property type="entry name" value="Integrase-like_cat_sf"/>
</dbReference>
<dbReference type="GO" id="GO:0003677">
    <property type="term" value="F:DNA binding"/>
    <property type="evidence" value="ECO:0007669"/>
    <property type="project" value="UniProtKB-UniRule"/>
</dbReference>
<dbReference type="NCBIfam" id="NF001399">
    <property type="entry name" value="PRK00283.1"/>
    <property type="match status" value="1"/>
</dbReference>
<evidence type="ECO:0000259" key="10">
    <source>
        <dbReference type="PROSITE" id="PS51898"/>
    </source>
</evidence>
<evidence type="ECO:0000256" key="4">
    <source>
        <dbReference type="ARBA" id="ARBA00022829"/>
    </source>
</evidence>
<proteinExistence type="inferred from homology"/>
<feature type="active site" evidence="9">
    <location>
        <position position="259"/>
    </location>
</feature>
<keyword evidence="6 9" id="KW-0238">DNA-binding</keyword>
<dbReference type="EMBL" id="DQWS01000185">
    <property type="protein sequence ID" value="HDD53410.1"/>
    <property type="molecule type" value="Genomic_DNA"/>
</dbReference>
<dbReference type="InterPro" id="IPR010998">
    <property type="entry name" value="Integrase_recombinase_N"/>
</dbReference>
<dbReference type="PROSITE" id="PS51900">
    <property type="entry name" value="CB"/>
    <property type="match status" value="1"/>
</dbReference>
<evidence type="ECO:0000256" key="8">
    <source>
        <dbReference type="ARBA" id="ARBA00023306"/>
    </source>
</evidence>
<evidence type="ECO:0000256" key="7">
    <source>
        <dbReference type="ARBA" id="ARBA00023172"/>
    </source>
</evidence>
<protein>
    <recommendedName>
        <fullName evidence="9">Tyrosine recombinase XerC</fullName>
    </recommendedName>
</protein>
<keyword evidence="4 9" id="KW-0159">Chromosome partition</keyword>
<dbReference type="Gene3D" id="1.10.150.130">
    <property type="match status" value="1"/>
</dbReference>
<dbReference type="Pfam" id="PF00589">
    <property type="entry name" value="Phage_integrase"/>
    <property type="match status" value="1"/>
</dbReference>
<evidence type="ECO:0000313" key="12">
    <source>
        <dbReference type="EMBL" id="HDD53410.1"/>
    </source>
</evidence>
<dbReference type="InterPro" id="IPR044068">
    <property type="entry name" value="CB"/>
</dbReference>
<evidence type="ECO:0000256" key="3">
    <source>
        <dbReference type="ARBA" id="ARBA00022618"/>
    </source>
</evidence>
<dbReference type="InterPro" id="IPR011010">
    <property type="entry name" value="DNA_brk_join_enz"/>
</dbReference>
<dbReference type="Gene3D" id="1.10.443.10">
    <property type="entry name" value="Intergrase catalytic core"/>
    <property type="match status" value="1"/>
</dbReference>
<dbReference type="GO" id="GO:0007059">
    <property type="term" value="P:chromosome segregation"/>
    <property type="evidence" value="ECO:0007669"/>
    <property type="project" value="UniProtKB-UniRule"/>
</dbReference>
<dbReference type="GO" id="GO:0006313">
    <property type="term" value="P:DNA transposition"/>
    <property type="evidence" value="ECO:0007669"/>
    <property type="project" value="UniProtKB-UniRule"/>
</dbReference>
<dbReference type="AlphaFoldDB" id="A0A7C0U739"/>
<evidence type="ECO:0000256" key="5">
    <source>
        <dbReference type="ARBA" id="ARBA00022908"/>
    </source>
</evidence>
<evidence type="ECO:0000256" key="9">
    <source>
        <dbReference type="HAMAP-Rule" id="MF_01808"/>
    </source>
</evidence>
<dbReference type="InterPro" id="IPR002104">
    <property type="entry name" value="Integrase_catalytic"/>
</dbReference>
<comment type="caution">
    <text evidence="12">The sequence shown here is derived from an EMBL/GenBank/DDBJ whole genome shotgun (WGS) entry which is preliminary data.</text>
</comment>
<dbReference type="Pfam" id="PF02899">
    <property type="entry name" value="Phage_int_SAM_1"/>
    <property type="match status" value="1"/>
</dbReference>
<keyword evidence="7 9" id="KW-0233">DNA recombination</keyword>
<comment type="subunit">
    <text evidence="9">Forms a cyclic heterotetrameric complex composed of two molecules of XerC and two molecules of XerD.</text>
</comment>
<comment type="subcellular location">
    <subcellularLocation>
        <location evidence="1 9">Cytoplasm</location>
    </subcellularLocation>
</comment>
<dbReference type="SUPFAM" id="SSF56349">
    <property type="entry name" value="DNA breaking-rejoining enzymes"/>
    <property type="match status" value="1"/>
</dbReference>
<feature type="domain" description="Tyr recombinase" evidence="10">
    <location>
        <begin position="105"/>
        <end position="281"/>
    </location>
</feature>
<dbReference type="PANTHER" id="PTHR30349:SF77">
    <property type="entry name" value="TYROSINE RECOMBINASE XERC"/>
    <property type="match status" value="1"/>
</dbReference>
<dbReference type="GO" id="GO:0051301">
    <property type="term" value="P:cell division"/>
    <property type="evidence" value="ECO:0007669"/>
    <property type="project" value="UniProtKB-KW"/>
</dbReference>
<keyword evidence="2 9" id="KW-0963">Cytoplasm</keyword>
<organism evidence="12">
    <name type="scientific">Thermosulfidibacter takaii</name>
    <dbReference type="NCBI Taxonomy" id="412593"/>
    <lineage>
        <taxon>Bacteria</taxon>
        <taxon>Pseudomonadati</taxon>
        <taxon>Thermosulfidibacterota</taxon>
        <taxon>Thermosulfidibacteria</taxon>
        <taxon>Thermosulfidibacterales</taxon>
        <taxon>Thermosulfidibacteraceae</taxon>
    </lineage>
</organism>
<feature type="domain" description="Core-binding (CB)" evidence="11">
    <location>
        <begin position="1"/>
        <end position="84"/>
    </location>
</feature>
<dbReference type="Proteomes" id="UP000885690">
    <property type="component" value="Unassembled WGS sequence"/>
</dbReference>
<keyword evidence="8 9" id="KW-0131">Cell cycle</keyword>
<name>A0A7C0U739_9BACT</name>
<dbReference type="GO" id="GO:0005737">
    <property type="term" value="C:cytoplasm"/>
    <property type="evidence" value="ECO:0007669"/>
    <property type="project" value="UniProtKB-SubCell"/>
</dbReference>
<gene>
    <name evidence="9" type="primary">xerC</name>
    <name evidence="12" type="ORF">ENF32_05015</name>
</gene>
<reference evidence="12" key="1">
    <citation type="journal article" date="2020" name="mSystems">
        <title>Genome- and Community-Level Interaction Insights into Carbon Utilization and Element Cycling Functions of Hydrothermarchaeota in Hydrothermal Sediment.</title>
        <authorList>
            <person name="Zhou Z."/>
            <person name="Liu Y."/>
            <person name="Xu W."/>
            <person name="Pan J."/>
            <person name="Luo Z.H."/>
            <person name="Li M."/>
        </authorList>
    </citation>
    <scope>NUCLEOTIDE SEQUENCE [LARGE SCALE GENOMIC DNA]</scope>
    <source>
        <strain evidence="12">HyVt-115</strain>
    </source>
</reference>